<sequence length="174" mass="19219">MTNETDIAADIPREESAPVQSLGQTLATLRAARGLTLAEISNRIKFSETQLRALESQNWASLPTGFMLRGMVKKYAQVLEADEQPLLQLLGQQPGVEGGQQVVAASAATTNINLKRSTDYEIRDSYSRSGRSSGTGLWLFVILLVLVVIAVYGFTRGWYTLQDLGLESLQHWFE</sequence>
<evidence type="ECO:0000256" key="1">
    <source>
        <dbReference type="SAM" id="Phobius"/>
    </source>
</evidence>
<gene>
    <name evidence="2" type="ORF">DD666_04070</name>
</gene>
<comment type="caution">
    <text evidence="2">The sequence shown here is derived from an EMBL/GenBank/DDBJ whole genome shotgun (WGS) entry which is preliminary data.</text>
</comment>
<dbReference type="InterPro" id="IPR050400">
    <property type="entry name" value="Bact_Cytoskel_RodZ"/>
</dbReference>
<evidence type="ECO:0000313" key="3">
    <source>
        <dbReference type="Proteomes" id="UP000264036"/>
    </source>
</evidence>
<dbReference type="PANTHER" id="PTHR34475:SF1">
    <property type="entry name" value="CYTOSKELETON PROTEIN RODZ"/>
    <property type="match status" value="1"/>
</dbReference>
<dbReference type="GO" id="GO:0003677">
    <property type="term" value="F:DNA binding"/>
    <property type="evidence" value="ECO:0007669"/>
    <property type="project" value="InterPro"/>
</dbReference>
<name>A0A356LDI3_9BURK</name>
<accession>A0A356LDI3</accession>
<protein>
    <submittedName>
        <fullName evidence="2">Uncharacterized protein</fullName>
    </submittedName>
</protein>
<dbReference type="SUPFAM" id="SSF47413">
    <property type="entry name" value="lambda repressor-like DNA-binding domains"/>
    <property type="match status" value="1"/>
</dbReference>
<organism evidence="2 3">
    <name type="scientific">Advenella kashmirensis</name>
    <dbReference type="NCBI Taxonomy" id="310575"/>
    <lineage>
        <taxon>Bacteria</taxon>
        <taxon>Pseudomonadati</taxon>
        <taxon>Pseudomonadota</taxon>
        <taxon>Betaproteobacteria</taxon>
        <taxon>Burkholderiales</taxon>
        <taxon>Alcaligenaceae</taxon>
    </lineage>
</organism>
<dbReference type="EMBL" id="DOEK01000005">
    <property type="protein sequence ID" value="HBP28575.1"/>
    <property type="molecule type" value="Genomic_DNA"/>
</dbReference>
<dbReference type="AlphaFoldDB" id="A0A356LDI3"/>
<feature type="transmembrane region" description="Helical" evidence="1">
    <location>
        <begin position="137"/>
        <end position="159"/>
    </location>
</feature>
<keyword evidence="1" id="KW-1133">Transmembrane helix</keyword>
<reference evidence="2 3" key="1">
    <citation type="journal article" date="2018" name="Nat. Biotechnol.">
        <title>A standardized bacterial taxonomy based on genome phylogeny substantially revises the tree of life.</title>
        <authorList>
            <person name="Parks D.H."/>
            <person name="Chuvochina M."/>
            <person name="Waite D.W."/>
            <person name="Rinke C."/>
            <person name="Skarshewski A."/>
            <person name="Chaumeil P.A."/>
            <person name="Hugenholtz P."/>
        </authorList>
    </citation>
    <scope>NUCLEOTIDE SEQUENCE [LARGE SCALE GENOMIC DNA]</scope>
    <source>
        <strain evidence="2">UBA10707</strain>
    </source>
</reference>
<keyword evidence="1" id="KW-0812">Transmembrane</keyword>
<dbReference type="Proteomes" id="UP000264036">
    <property type="component" value="Unassembled WGS sequence"/>
</dbReference>
<evidence type="ECO:0000313" key="2">
    <source>
        <dbReference type="EMBL" id="HBP28575.1"/>
    </source>
</evidence>
<dbReference type="PANTHER" id="PTHR34475">
    <property type="match status" value="1"/>
</dbReference>
<proteinExistence type="predicted"/>
<dbReference type="Pfam" id="PF13413">
    <property type="entry name" value="HTH_25"/>
    <property type="match status" value="1"/>
</dbReference>
<keyword evidence="1" id="KW-0472">Membrane</keyword>
<dbReference type="InterPro" id="IPR010982">
    <property type="entry name" value="Lambda_DNA-bd_dom_sf"/>
</dbReference>
<dbReference type="Gene3D" id="1.10.260.40">
    <property type="entry name" value="lambda repressor-like DNA-binding domains"/>
    <property type="match status" value="1"/>
</dbReference>